<comment type="caution">
    <text evidence="1">The sequence shown here is derived from an EMBL/GenBank/DDBJ whole genome shotgun (WGS) entry which is preliminary data.</text>
</comment>
<evidence type="ECO:0000313" key="1">
    <source>
        <dbReference type="EMBL" id="KAH7843116.1"/>
    </source>
</evidence>
<dbReference type="Proteomes" id="UP000828048">
    <property type="component" value="Chromosome 1"/>
</dbReference>
<name>A0ACB7XQ85_9ERIC</name>
<gene>
    <name evidence="1" type="ORF">Vadar_012791</name>
</gene>
<accession>A0ACB7XQ85</accession>
<sequence length="114" mass="12991">MHSSYNSTQSMPKDDDLLCIICGTQKLIQTSWTDRNLGRRFISCPKNGCDEFAWLDPPMCRRSVRIIPGLLKKVNRLEMEAARAKAGEKKMKMYLVASWVVLAAVVFENKLLNV</sequence>
<protein>
    <submittedName>
        <fullName evidence="1">Uncharacterized protein</fullName>
    </submittedName>
</protein>
<proteinExistence type="predicted"/>
<evidence type="ECO:0000313" key="2">
    <source>
        <dbReference type="Proteomes" id="UP000828048"/>
    </source>
</evidence>
<organism evidence="1 2">
    <name type="scientific">Vaccinium darrowii</name>
    <dbReference type="NCBI Taxonomy" id="229202"/>
    <lineage>
        <taxon>Eukaryota</taxon>
        <taxon>Viridiplantae</taxon>
        <taxon>Streptophyta</taxon>
        <taxon>Embryophyta</taxon>
        <taxon>Tracheophyta</taxon>
        <taxon>Spermatophyta</taxon>
        <taxon>Magnoliopsida</taxon>
        <taxon>eudicotyledons</taxon>
        <taxon>Gunneridae</taxon>
        <taxon>Pentapetalae</taxon>
        <taxon>asterids</taxon>
        <taxon>Ericales</taxon>
        <taxon>Ericaceae</taxon>
        <taxon>Vaccinioideae</taxon>
        <taxon>Vaccinieae</taxon>
        <taxon>Vaccinium</taxon>
    </lineage>
</organism>
<dbReference type="EMBL" id="CM037151">
    <property type="protein sequence ID" value="KAH7843116.1"/>
    <property type="molecule type" value="Genomic_DNA"/>
</dbReference>
<keyword evidence="2" id="KW-1185">Reference proteome</keyword>
<reference evidence="1 2" key="1">
    <citation type="journal article" date="2021" name="Hortic Res">
        <title>High-quality reference genome and annotation aids understanding of berry development for evergreen blueberry (Vaccinium darrowii).</title>
        <authorList>
            <person name="Yu J."/>
            <person name="Hulse-Kemp A.M."/>
            <person name="Babiker E."/>
            <person name="Staton M."/>
        </authorList>
    </citation>
    <scope>NUCLEOTIDE SEQUENCE [LARGE SCALE GENOMIC DNA]</scope>
    <source>
        <strain evidence="2">cv. NJ 8807/NJ 8810</strain>
        <tissue evidence="1">Young leaf</tissue>
    </source>
</reference>